<feature type="chain" id="PRO_5042198348" evidence="1">
    <location>
        <begin position="27"/>
        <end position="138"/>
    </location>
</feature>
<feature type="signal peptide" evidence="1">
    <location>
        <begin position="1"/>
        <end position="26"/>
    </location>
</feature>
<dbReference type="EMBL" id="JAPFFJ010000004">
    <property type="protein sequence ID" value="KAJ6429698.1"/>
    <property type="molecule type" value="Genomic_DNA"/>
</dbReference>
<proteinExistence type="predicted"/>
<reference evidence="2 3" key="1">
    <citation type="journal article" date="2023" name="Int. J. Mol. Sci.">
        <title>De Novo Assembly and Annotation of 11 Diverse Shrub Willow (Salix) Genomes Reveals Novel Gene Organization in Sex-Linked Regions.</title>
        <authorList>
            <person name="Hyden B."/>
            <person name="Feng K."/>
            <person name="Yates T.B."/>
            <person name="Jawdy S."/>
            <person name="Cereghino C."/>
            <person name="Smart L.B."/>
            <person name="Muchero W."/>
        </authorList>
    </citation>
    <scope>NUCLEOTIDE SEQUENCE [LARGE SCALE GENOMIC DNA]</scope>
    <source>
        <tissue evidence="2">Shoot tip</tissue>
    </source>
</reference>
<comment type="caution">
    <text evidence="2">The sequence shown here is derived from an EMBL/GenBank/DDBJ whole genome shotgun (WGS) entry which is preliminary data.</text>
</comment>
<sequence>MMPLRCPNLLRLLSFISSCLIFKVVSLEMKSIPLFGTKFGTTRSKTVEGDSKKRNTKNKKMIQRWMEERTCARMRTTLGKFWYQNLVPKGKNTKRFLNSCPFGERKRRRDIEDVWIKFVDPFLALEAWFQKGWAVRNL</sequence>
<protein>
    <submittedName>
        <fullName evidence="2">Uncharacterized protein</fullName>
    </submittedName>
</protein>
<dbReference type="Proteomes" id="UP001162972">
    <property type="component" value="Chromosome 8"/>
</dbReference>
<evidence type="ECO:0000256" key="1">
    <source>
        <dbReference type="SAM" id="SignalP"/>
    </source>
</evidence>
<keyword evidence="1" id="KW-0732">Signal</keyword>
<dbReference type="AlphaFoldDB" id="A0AAD6KU99"/>
<accession>A0AAD6KU99</accession>
<name>A0AAD6KU99_9ROSI</name>
<organism evidence="2 3">
    <name type="scientific">Salix udensis</name>
    <dbReference type="NCBI Taxonomy" id="889485"/>
    <lineage>
        <taxon>Eukaryota</taxon>
        <taxon>Viridiplantae</taxon>
        <taxon>Streptophyta</taxon>
        <taxon>Embryophyta</taxon>
        <taxon>Tracheophyta</taxon>
        <taxon>Spermatophyta</taxon>
        <taxon>Magnoliopsida</taxon>
        <taxon>eudicotyledons</taxon>
        <taxon>Gunneridae</taxon>
        <taxon>Pentapetalae</taxon>
        <taxon>rosids</taxon>
        <taxon>fabids</taxon>
        <taxon>Malpighiales</taxon>
        <taxon>Salicaceae</taxon>
        <taxon>Saliceae</taxon>
        <taxon>Salix</taxon>
    </lineage>
</organism>
<keyword evidence="3" id="KW-1185">Reference proteome</keyword>
<evidence type="ECO:0000313" key="2">
    <source>
        <dbReference type="EMBL" id="KAJ6429698.1"/>
    </source>
</evidence>
<gene>
    <name evidence="2" type="ORF">OIU84_021158</name>
</gene>
<evidence type="ECO:0000313" key="3">
    <source>
        <dbReference type="Proteomes" id="UP001162972"/>
    </source>
</evidence>